<keyword evidence="1" id="KW-1185">Reference proteome</keyword>
<reference evidence="2" key="1">
    <citation type="submission" date="2022-11" db="UniProtKB">
        <authorList>
            <consortium name="WormBaseParasite"/>
        </authorList>
    </citation>
    <scope>IDENTIFICATION</scope>
</reference>
<dbReference type="WBParaSite" id="nRc.2.0.1.t47278-RA">
    <property type="protein sequence ID" value="nRc.2.0.1.t47278-RA"/>
    <property type="gene ID" value="nRc.2.0.1.g47278"/>
</dbReference>
<organism evidence="1 2">
    <name type="scientific">Romanomermis culicivorax</name>
    <name type="common">Nematode worm</name>
    <dbReference type="NCBI Taxonomy" id="13658"/>
    <lineage>
        <taxon>Eukaryota</taxon>
        <taxon>Metazoa</taxon>
        <taxon>Ecdysozoa</taxon>
        <taxon>Nematoda</taxon>
        <taxon>Enoplea</taxon>
        <taxon>Dorylaimia</taxon>
        <taxon>Mermithida</taxon>
        <taxon>Mermithoidea</taxon>
        <taxon>Mermithidae</taxon>
        <taxon>Romanomermis</taxon>
    </lineage>
</organism>
<name>A0A915LA55_ROMCU</name>
<sequence length="33" mass="3580">MYFCDFLRSGALGYGEFDGCGHVAQQIVPGVNK</sequence>
<dbReference type="AlphaFoldDB" id="A0A915LA55"/>
<dbReference type="Proteomes" id="UP000887565">
    <property type="component" value="Unplaced"/>
</dbReference>
<evidence type="ECO:0000313" key="2">
    <source>
        <dbReference type="WBParaSite" id="nRc.2.0.1.t47278-RA"/>
    </source>
</evidence>
<accession>A0A915LA55</accession>
<protein>
    <submittedName>
        <fullName evidence="2">Uncharacterized protein</fullName>
    </submittedName>
</protein>
<proteinExistence type="predicted"/>
<evidence type="ECO:0000313" key="1">
    <source>
        <dbReference type="Proteomes" id="UP000887565"/>
    </source>
</evidence>